<reference evidence="1" key="1">
    <citation type="submission" date="2023-05" db="EMBL/GenBank/DDBJ databases">
        <authorList>
            <person name="Stuckert A."/>
        </authorList>
    </citation>
    <scope>NUCLEOTIDE SEQUENCE</scope>
</reference>
<evidence type="ECO:0000313" key="1">
    <source>
        <dbReference type="EMBL" id="CAI9600921.1"/>
    </source>
</evidence>
<keyword evidence="2" id="KW-1185">Reference proteome</keyword>
<name>A0ABN9FWY3_9NEOB</name>
<dbReference type="PRINTS" id="PR01832">
    <property type="entry name" value="VEGFRECEPTOR"/>
</dbReference>
<gene>
    <name evidence="1" type="ORF">SPARVUS_LOCUS12895543</name>
</gene>
<dbReference type="InterPro" id="IPR013783">
    <property type="entry name" value="Ig-like_fold"/>
</dbReference>
<dbReference type="InterPro" id="IPR036179">
    <property type="entry name" value="Ig-like_dom_sf"/>
</dbReference>
<dbReference type="InterPro" id="IPR042495">
    <property type="entry name" value="PDGFRL"/>
</dbReference>
<evidence type="ECO:0000313" key="2">
    <source>
        <dbReference type="Proteomes" id="UP001162483"/>
    </source>
</evidence>
<protein>
    <submittedName>
        <fullName evidence="1">Uncharacterized protein</fullName>
    </submittedName>
</protein>
<dbReference type="Gene3D" id="2.60.40.10">
    <property type="entry name" value="Immunoglobulins"/>
    <property type="match status" value="2"/>
</dbReference>
<organism evidence="1 2">
    <name type="scientific">Staurois parvus</name>
    <dbReference type="NCBI Taxonomy" id="386267"/>
    <lineage>
        <taxon>Eukaryota</taxon>
        <taxon>Metazoa</taxon>
        <taxon>Chordata</taxon>
        <taxon>Craniata</taxon>
        <taxon>Vertebrata</taxon>
        <taxon>Euteleostomi</taxon>
        <taxon>Amphibia</taxon>
        <taxon>Batrachia</taxon>
        <taxon>Anura</taxon>
        <taxon>Neobatrachia</taxon>
        <taxon>Ranoidea</taxon>
        <taxon>Ranidae</taxon>
        <taxon>Staurois</taxon>
    </lineage>
</organism>
<feature type="non-terminal residue" evidence="1">
    <location>
        <position position="205"/>
    </location>
</feature>
<proteinExistence type="predicted"/>
<dbReference type="EMBL" id="CATNWA010017495">
    <property type="protein sequence ID" value="CAI9600921.1"/>
    <property type="molecule type" value="Genomic_DNA"/>
</dbReference>
<dbReference type="PANTHER" id="PTHR15360:SF5">
    <property type="entry name" value="PLATELET-DERIVED GROWTH FACTOR RECEPTOR-LIKE PROTEIN"/>
    <property type="match status" value="1"/>
</dbReference>
<dbReference type="SUPFAM" id="SSF48726">
    <property type="entry name" value="Immunoglobulin"/>
    <property type="match status" value="1"/>
</dbReference>
<sequence>SGYRNEILSKLELFPAKDHIETRVGKNVTIICRGTGPVTWHWEHLPFSNHSRMDVEEHRCKKQSEAHLTCSYLKLTKAEVKDTGYITCLYKHQTKSSLRLQARIYLYVKDYTQPFLEMNTATPGAAIMDVKANELVVPCRVSAPEFKVTLQYYFDKSEVNQPGMEWDPKIGFTISSPHYSLSEIVQCVTTVKGKHFETRFWKQII</sequence>
<feature type="non-terminal residue" evidence="1">
    <location>
        <position position="1"/>
    </location>
</feature>
<dbReference type="PANTHER" id="PTHR15360">
    <property type="entry name" value="PLATELET-DERIVED GROWTH FACTOR RECEPTOR LIKE"/>
    <property type="match status" value="1"/>
</dbReference>
<comment type="caution">
    <text evidence="1">The sequence shown here is derived from an EMBL/GenBank/DDBJ whole genome shotgun (WGS) entry which is preliminary data.</text>
</comment>
<dbReference type="Pfam" id="PF21339">
    <property type="entry name" value="VEGFR-1-like_Ig-like"/>
    <property type="match status" value="1"/>
</dbReference>
<accession>A0ABN9FWY3</accession>
<dbReference type="Proteomes" id="UP001162483">
    <property type="component" value="Unassembled WGS sequence"/>
</dbReference>